<dbReference type="PRINTS" id="PR01044">
    <property type="entry name" value="TRNASYNTHGA"/>
</dbReference>
<sequence length="988" mass="115066">MLTFEQIIERLNTFWVKQNCIIHQGYDLEVGAGIFNPATFLRCLGKEPYRAAYVESCRRPKDAKDKDPHRLQMSHQYQVFIKPPPTDTRTLYLQSLFALNLDVKKHDIRFVHNDWEISSLGISGLGWKIWCNGMKITQFTYLQTVGDIALKPISVEITYDLERLALFLQNKTAIFDIQYNHLFTLRDLFLQNEVEWSHYHLTEASVPMWLRHFSDYEQEIKNLIKNNLPIPAYDFVIKASHVFNLLDARGAICFTQRNSYIRKIRNLTHLVAKAILSRQVCLTTPFISTKFIIQKNPCFNPKNTRDFLLEIGSEQLPASFVPIGCLYLENAMRNLLETSGLEFEELQIFGTPQRLSILVKDLVEGTESVEEQIKGPSITVAFDKKGNLTREGKGFLQACNIAFCTLAEVLQEETQNLYFMSMGGIQYLIATIYVKGSSTYALLQKQLPSLIMNIAFPKKMYWEDPSIRYARPIRWILALFGTQVVSFNLGRIQSGNFSFGHFQLKPTYIEIKHPKYYLSDLKNHCVLADIEERKQHIEKQIKILEQQIKGYAIEQNKVLPEVLHLTEWPTLMLGFFDAKFLRIPQEVLISQIIKYRKYFPITDRHNQLMNAFIITIDNQPNPMIQLGNEKELLFRLSNRAILYEKEVHIPLELSYYKLQEISYQKNCKNLWNKVERLTLIAIMLHQYLEVAEYTHVQRAALLSKSDLCSALVNEFSDLQGIIGKYYALAQNEQHQVAIALEEQWMPRSKCDAVPKTPTGIILSLSDKIDDLISSYSTSRDLYPLRKQAMGIIRILLKNKMSCNLQVLLLKACQVFSIINKKKATQAIITFINTRKKLIFEELGFRKDEIDAIIRISPYDPFDQLCRLEAFCSFRKSKKSLFCFIKTYRRIKGYTQNDSPAFQQKLMIEPAEKKILQEYILIHKCWPKILQKKQYLEAFKLLAELQNPLEKFFKTIIILTNDPVLRGNRIALLKKFIKLFESLMDFSKF</sequence>
<keyword evidence="9" id="KW-0175">Coiled coil</keyword>
<dbReference type="PROSITE" id="PS50861">
    <property type="entry name" value="AA_TRNA_LIGASE_II_GLYAB"/>
    <property type="match status" value="2"/>
</dbReference>
<keyword evidence="2 8" id="KW-0436">Ligase</keyword>
<dbReference type="RefSeq" id="WP_215216786.1">
    <property type="nucleotide sequence ID" value="NZ_CP075587.1"/>
</dbReference>
<keyword evidence="11" id="KW-1185">Reference proteome</keyword>
<gene>
    <name evidence="8" type="primary">glyS</name>
    <name evidence="10" type="ORF">RHABOEDO_000613</name>
</gene>
<evidence type="ECO:0000313" key="11">
    <source>
        <dbReference type="Proteomes" id="UP000826014"/>
    </source>
</evidence>
<evidence type="ECO:0000256" key="2">
    <source>
        <dbReference type="ARBA" id="ARBA00022598"/>
    </source>
</evidence>
<dbReference type="SUPFAM" id="SSF55681">
    <property type="entry name" value="Class II aaRS and biotin synthetases"/>
    <property type="match status" value="1"/>
</dbReference>
<dbReference type="InterPro" id="IPR006194">
    <property type="entry name" value="Gly-tRNA-synth_heterodimer"/>
</dbReference>
<proteinExistence type="inferred from homology"/>
<evidence type="ECO:0000256" key="4">
    <source>
        <dbReference type="ARBA" id="ARBA00022840"/>
    </source>
</evidence>
<dbReference type="NCBIfam" id="TIGR00211">
    <property type="entry name" value="glyS"/>
    <property type="match status" value="1"/>
</dbReference>
<protein>
    <recommendedName>
        <fullName evidence="8">Glycine--tRNA ligase beta subunit</fullName>
        <ecNumber evidence="8">6.1.1.14</ecNumber>
    </recommendedName>
    <alternativeName>
        <fullName evidence="8">Glycyl-tRNA synthetase beta subunit</fullName>
        <shortName evidence="8">GlyRS</shortName>
    </alternativeName>
</protein>
<keyword evidence="5 8" id="KW-0648">Protein biosynthesis</keyword>
<comment type="subcellular location">
    <subcellularLocation>
        <location evidence="8">Cytoplasm</location>
    </subcellularLocation>
</comment>
<feature type="coiled-coil region" evidence="9">
    <location>
        <begin position="527"/>
        <end position="554"/>
    </location>
</feature>
<evidence type="ECO:0000256" key="9">
    <source>
        <dbReference type="SAM" id="Coils"/>
    </source>
</evidence>
<dbReference type="PANTHER" id="PTHR30075">
    <property type="entry name" value="GLYCYL-TRNA SYNTHETASE"/>
    <property type="match status" value="1"/>
</dbReference>
<dbReference type="InterPro" id="IPR015944">
    <property type="entry name" value="Gly-tRNA-synth_bsu"/>
</dbReference>
<dbReference type="Gene3D" id="3.30.930.10">
    <property type="entry name" value="Bira Bifunctional Protein, Domain 2"/>
    <property type="match status" value="1"/>
</dbReference>
<name>A0ABX8V0N7_9BACT</name>
<dbReference type="Gene3D" id="1.20.58.180">
    <property type="entry name" value="Class II aaRS and biotin synthetases, domain 2"/>
    <property type="match status" value="1"/>
</dbReference>
<evidence type="ECO:0000313" key="10">
    <source>
        <dbReference type="EMBL" id="QYF48451.1"/>
    </source>
</evidence>
<dbReference type="SUPFAM" id="SSF109604">
    <property type="entry name" value="HD-domain/PDEase-like"/>
    <property type="match status" value="1"/>
</dbReference>
<keyword evidence="4 8" id="KW-0067">ATP-binding</keyword>
<organism evidence="10 11">
    <name type="scientific">Candidatus Rhabdochlamydia oedothoracis</name>
    <dbReference type="NCBI Taxonomy" id="2720720"/>
    <lineage>
        <taxon>Bacteria</taxon>
        <taxon>Pseudomonadati</taxon>
        <taxon>Chlamydiota</taxon>
        <taxon>Chlamydiia</taxon>
        <taxon>Parachlamydiales</taxon>
        <taxon>Candidatus Rhabdochlamydiaceae</taxon>
        <taxon>Candidatus Rhabdochlamydia</taxon>
    </lineage>
</organism>
<keyword evidence="8" id="KW-0963">Cytoplasm</keyword>
<evidence type="ECO:0000256" key="8">
    <source>
        <dbReference type="HAMAP-Rule" id="MF_00255"/>
    </source>
</evidence>
<comment type="catalytic activity">
    <reaction evidence="7 8">
        <text>tRNA(Gly) + glycine + ATP = glycyl-tRNA(Gly) + AMP + diphosphate</text>
        <dbReference type="Rhea" id="RHEA:16013"/>
        <dbReference type="Rhea" id="RHEA-COMP:9664"/>
        <dbReference type="Rhea" id="RHEA-COMP:9683"/>
        <dbReference type="ChEBI" id="CHEBI:30616"/>
        <dbReference type="ChEBI" id="CHEBI:33019"/>
        <dbReference type="ChEBI" id="CHEBI:57305"/>
        <dbReference type="ChEBI" id="CHEBI:78442"/>
        <dbReference type="ChEBI" id="CHEBI:78522"/>
        <dbReference type="ChEBI" id="CHEBI:456215"/>
        <dbReference type="EC" id="6.1.1.14"/>
    </reaction>
</comment>
<dbReference type="Pfam" id="PF02091">
    <property type="entry name" value="tRNA-synt_2e"/>
    <property type="match status" value="1"/>
</dbReference>
<keyword evidence="3 8" id="KW-0547">Nucleotide-binding</keyword>
<comment type="similarity">
    <text evidence="1 8">Belongs to the class-II aminoacyl-tRNA synthetase family.</text>
</comment>
<evidence type="ECO:0000256" key="5">
    <source>
        <dbReference type="ARBA" id="ARBA00022917"/>
    </source>
</evidence>
<dbReference type="HAMAP" id="MF_00255">
    <property type="entry name" value="Gly_tRNA_synth_beta"/>
    <property type="match status" value="1"/>
</dbReference>
<accession>A0ABX8V0N7</accession>
<dbReference type="Pfam" id="PF02092">
    <property type="entry name" value="tRNA_synt_2f"/>
    <property type="match status" value="1"/>
</dbReference>
<dbReference type="PANTHER" id="PTHR30075:SF2">
    <property type="entry name" value="GLYCINE--TRNA LIGASE, CHLOROPLASTIC_MITOCHONDRIAL 2"/>
    <property type="match status" value="1"/>
</dbReference>
<dbReference type="Proteomes" id="UP000826014">
    <property type="component" value="Chromosome"/>
</dbReference>
<dbReference type="EC" id="6.1.1.14" evidence="8"/>
<dbReference type="EMBL" id="CP075587">
    <property type="protein sequence ID" value="QYF48451.1"/>
    <property type="molecule type" value="Genomic_DNA"/>
</dbReference>
<evidence type="ECO:0000256" key="3">
    <source>
        <dbReference type="ARBA" id="ARBA00022741"/>
    </source>
</evidence>
<evidence type="ECO:0000256" key="6">
    <source>
        <dbReference type="ARBA" id="ARBA00023146"/>
    </source>
</evidence>
<comment type="subunit">
    <text evidence="8">Tetramer of two alpha and two beta subunits.</text>
</comment>
<dbReference type="InterPro" id="IPR045864">
    <property type="entry name" value="aa-tRNA-synth_II/BPL/LPL"/>
</dbReference>
<evidence type="ECO:0000256" key="1">
    <source>
        <dbReference type="ARBA" id="ARBA00008226"/>
    </source>
</evidence>
<dbReference type="InterPro" id="IPR002310">
    <property type="entry name" value="Gly-tRNA_ligase_asu"/>
</dbReference>
<evidence type="ECO:0000256" key="7">
    <source>
        <dbReference type="ARBA" id="ARBA00047937"/>
    </source>
</evidence>
<keyword evidence="6 8" id="KW-0030">Aminoacyl-tRNA synthetase</keyword>
<reference evidence="10 11" key="1">
    <citation type="journal article" date="2022" name="bioRxiv">
        <title>Ecology and evolution of chlamydial symbionts of arthropods.</title>
        <authorList>
            <person name="Halter T."/>
            <person name="Koestlbacher S."/>
            <person name="Collingro A."/>
            <person name="Sixt B.S."/>
            <person name="Toenshoff E.R."/>
            <person name="Hendrickx F."/>
            <person name="Kostanjsek R."/>
            <person name="Horn M."/>
        </authorList>
    </citation>
    <scope>NUCLEOTIDE SEQUENCE [LARGE SCALE GENOMIC DNA]</scope>
    <source>
        <strain evidence="10">W744xW776</strain>
    </source>
</reference>